<dbReference type="HOGENOM" id="CLU_075545_1_0_6"/>
<feature type="domain" description="OmpR/PhoB-type" evidence="4">
    <location>
        <begin position="1"/>
        <end position="104"/>
    </location>
</feature>
<comment type="caution">
    <text evidence="5">The sequence shown here is derived from an EMBL/GenBank/DDBJ whole genome shotgun (WGS) entry which is preliminary data.</text>
</comment>
<dbReference type="Gene3D" id="1.10.10.10">
    <property type="entry name" value="Winged helix-like DNA-binding domain superfamily/Winged helix DNA-binding domain"/>
    <property type="match status" value="1"/>
</dbReference>
<keyword evidence="3" id="KW-0472">Membrane</keyword>
<keyword evidence="6" id="KW-1185">Reference proteome</keyword>
<dbReference type="InterPro" id="IPR016032">
    <property type="entry name" value="Sig_transdc_resp-reg_C-effctor"/>
</dbReference>
<keyword evidence="1 2" id="KW-0238">DNA-binding</keyword>
<dbReference type="InterPro" id="IPR001867">
    <property type="entry name" value="OmpR/PhoB-type_DNA-bd"/>
</dbReference>
<dbReference type="GO" id="GO:0006355">
    <property type="term" value="P:regulation of DNA-templated transcription"/>
    <property type="evidence" value="ECO:0007669"/>
    <property type="project" value="InterPro"/>
</dbReference>
<dbReference type="AlphaFoldDB" id="D4E8Z2"/>
<name>D4E8Z2_SEROD</name>
<evidence type="ECO:0000256" key="1">
    <source>
        <dbReference type="ARBA" id="ARBA00023125"/>
    </source>
</evidence>
<evidence type="ECO:0000256" key="3">
    <source>
        <dbReference type="SAM" id="Phobius"/>
    </source>
</evidence>
<keyword evidence="3" id="KW-1133">Transmembrane helix</keyword>
<evidence type="ECO:0000313" key="5">
    <source>
        <dbReference type="EMBL" id="EFE93758.1"/>
    </source>
</evidence>
<proteinExistence type="predicted"/>
<dbReference type="RefSeq" id="WP_004965407.1">
    <property type="nucleotide sequence ID" value="NZ_GG753567.1"/>
</dbReference>
<keyword evidence="3" id="KW-0812">Transmembrane</keyword>
<dbReference type="EMBL" id="ADBY01000058">
    <property type="protein sequence ID" value="EFE93758.1"/>
    <property type="molecule type" value="Genomic_DNA"/>
</dbReference>
<dbReference type="SUPFAM" id="SSF46894">
    <property type="entry name" value="C-terminal effector domain of the bipartite response regulators"/>
    <property type="match status" value="1"/>
</dbReference>
<dbReference type="OrthoDB" id="5801519at2"/>
<dbReference type="GO" id="GO:0003677">
    <property type="term" value="F:DNA binding"/>
    <property type="evidence" value="ECO:0007669"/>
    <property type="project" value="UniProtKB-UniRule"/>
</dbReference>
<dbReference type="GO" id="GO:0000160">
    <property type="term" value="P:phosphorelay signal transduction system"/>
    <property type="evidence" value="ECO:0007669"/>
    <property type="project" value="InterPro"/>
</dbReference>
<dbReference type="SMART" id="SM00862">
    <property type="entry name" value="Trans_reg_C"/>
    <property type="match status" value="1"/>
</dbReference>
<evidence type="ECO:0000259" key="4">
    <source>
        <dbReference type="PROSITE" id="PS51755"/>
    </source>
</evidence>
<dbReference type="PROSITE" id="PS51755">
    <property type="entry name" value="OMPR_PHOB"/>
    <property type="match status" value="1"/>
</dbReference>
<dbReference type="CDD" id="cd00383">
    <property type="entry name" value="trans_reg_C"/>
    <property type="match status" value="1"/>
</dbReference>
<protein>
    <submittedName>
        <fullName evidence="5">Transcriptional regulatory protein, C-terminal domain protein</fullName>
    </submittedName>
</protein>
<feature type="transmembrane region" description="Helical" evidence="3">
    <location>
        <begin position="154"/>
        <end position="175"/>
    </location>
</feature>
<dbReference type="STRING" id="667129.HMPREF0758_4642"/>
<evidence type="ECO:0000313" key="6">
    <source>
        <dbReference type="Proteomes" id="UP000005723"/>
    </source>
</evidence>
<reference evidence="5 6" key="1">
    <citation type="submission" date="2010-01" db="EMBL/GenBank/DDBJ databases">
        <authorList>
            <person name="Muzny D."/>
            <person name="Qin X."/>
            <person name="Deng J."/>
            <person name="Jiang H."/>
            <person name="Liu Y."/>
            <person name="Qu J."/>
            <person name="Song X.-Z."/>
            <person name="Zhang L."/>
            <person name="Thornton R."/>
            <person name="Coyle M."/>
            <person name="Francisco L."/>
            <person name="Jackson L."/>
            <person name="Javaid M."/>
            <person name="Korchina V."/>
            <person name="Kovar C."/>
            <person name="Mata R."/>
            <person name="Mathew T."/>
            <person name="Ngo R."/>
            <person name="Nguyen L."/>
            <person name="Nguyen N."/>
            <person name="Okwuonu G."/>
            <person name="Ongeri F."/>
            <person name="Pham C."/>
            <person name="Simmons D."/>
            <person name="Wilczek-Boney K."/>
            <person name="Hale W."/>
            <person name="Jakkamsetti A."/>
            <person name="Pham P."/>
            <person name="Ruth R."/>
            <person name="San Lucas F."/>
            <person name="Warren J."/>
            <person name="Zhang J."/>
            <person name="Zhao Z."/>
            <person name="Zhou C."/>
            <person name="Zhu D."/>
            <person name="Lee S."/>
            <person name="Bess C."/>
            <person name="Blankenburg K."/>
            <person name="Forbes L."/>
            <person name="Fu Q."/>
            <person name="Gubbala S."/>
            <person name="Hirani K."/>
            <person name="Jayaseelan J.C."/>
            <person name="Lara F."/>
            <person name="Munidasa M."/>
            <person name="Palculict T."/>
            <person name="Patil S."/>
            <person name="Pu L.-L."/>
            <person name="Saada N."/>
            <person name="Tang L."/>
            <person name="Weissenberger G."/>
            <person name="Zhu Y."/>
            <person name="Hemphill L."/>
            <person name="Shang Y."/>
            <person name="Youmans B."/>
            <person name="Ayvaz T."/>
            <person name="Ross M."/>
            <person name="Santibanez J."/>
            <person name="Aqrawi P."/>
            <person name="Gross S."/>
            <person name="Joshi V."/>
            <person name="Fowler G."/>
            <person name="Nazareth L."/>
            <person name="Reid J."/>
            <person name="Worley K."/>
            <person name="Petrosino J."/>
            <person name="Highlander S."/>
            <person name="Gibbs R."/>
        </authorList>
    </citation>
    <scope>NUCLEOTIDE SEQUENCE [LARGE SCALE GENOMIC DNA]</scope>
    <source>
        <strain evidence="5 6">DSM 4582</strain>
    </source>
</reference>
<accession>D4E8Z2</accession>
<dbReference type="InterPro" id="IPR036388">
    <property type="entry name" value="WH-like_DNA-bd_sf"/>
</dbReference>
<dbReference type="Proteomes" id="UP000005723">
    <property type="component" value="Unassembled WGS sequence"/>
</dbReference>
<sequence>MKYRINGHVLFDADSGSLSLMDFSDDPLAVSNPTKRLLLLLIINHGEPVSREVIFRKVWDDYGMVSSNNNLNQCVSKLRRILKTLGIDDEVIITVPKVGFMLSRDIAIECADEPSTTSAISEEDIIAAAVSDRLPTVDARVAPPRKKRRPWRRWAAIGVALVLLIALAVGMTIYFTSYGSNQERFIGATDRCKVFMSTSGLAFTAQGSFNRDILSYANTKPGNCNADEYILAVRSNQVHTYISGISRLFLLKCKILREYRVEVCYGLQDEQFH</sequence>
<evidence type="ECO:0000256" key="2">
    <source>
        <dbReference type="PROSITE-ProRule" id="PRU01091"/>
    </source>
</evidence>
<gene>
    <name evidence="5" type="ORF">HMPREF0758_4642</name>
</gene>
<feature type="DNA-binding region" description="OmpR/PhoB-type" evidence="2">
    <location>
        <begin position="1"/>
        <end position="104"/>
    </location>
</feature>
<dbReference type="Pfam" id="PF00486">
    <property type="entry name" value="Trans_reg_C"/>
    <property type="match status" value="1"/>
</dbReference>
<organism evidence="5 6">
    <name type="scientific">Serratia odorifera DSM 4582</name>
    <dbReference type="NCBI Taxonomy" id="667129"/>
    <lineage>
        <taxon>Bacteria</taxon>
        <taxon>Pseudomonadati</taxon>
        <taxon>Pseudomonadota</taxon>
        <taxon>Gammaproteobacteria</taxon>
        <taxon>Enterobacterales</taxon>
        <taxon>Yersiniaceae</taxon>
        <taxon>Serratia</taxon>
    </lineage>
</organism>